<evidence type="ECO:0000256" key="1">
    <source>
        <dbReference type="ARBA" id="ARBA00007118"/>
    </source>
</evidence>
<protein>
    <submittedName>
        <fullName evidence="4">Nitroreductase family protein</fullName>
    </submittedName>
</protein>
<evidence type="ECO:0000256" key="2">
    <source>
        <dbReference type="ARBA" id="ARBA00023002"/>
    </source>
</evidence>
<evidence type="ECO:0000313" key="4">
    <source>
        <dbReference type="EMBL" id="MBU9738888.1"/>
    </source>
</evidence>
<feature type="domain" description="Nitroreductase" evidence="3">
    <location>
        <begin position="73"/>
        <end position="158"/>
    </location>
</feature>
<dbReference type="SUPFAM" id="SSF55469">
    <property type="entry name" value="FMN-dependent nitroreductase-like"/>
    <property type="match status" value="1"/>
</dbReference>
<reference evidence="4" key="1">
    <citation type="submission" date="2021-06" db="EMBL/GenBank/DDBJ databases">
        <title>Description of novel taxa of the family Lachnospiraceae.</title>
        <authorList>
            <person name="Chaplin A.V."/>
            <person name="Sokolova S.R."/>
            <person name="Pikina A.P."/>
            <person name="Korzhanova M."/>
            <person name="Belova V."/>
            <person name="Korostin D."/>
            <person name="Efimov B.A."/>
        </authorList>
    </citation>
    <scope>NUCLEOTIDE SEQUENCE</scope>
    <source>
        <strain evidence="4">ASD5720</strain>
    </source>
</reference>
<dbReference type="InterPro" id="IPR000415">
    <property type="entry name" value="Nitroreductase-like"/>
</dbReference>
<evidence type="ECO:0000259" key="3">
    <source>
        <dbReference type="Pfam" id="PF00881"/>
    </source>
</evidence>
<dbReference type="Proteomes" id="UP000712157">
    <property type="component" value="Unassembled WGS sequence"/>
</dbReference>
<organism evidence="4 5">
    <name type="scientific">Diplocloster agilis</name>
    <dbReference type="NCBI Taxonomy" id="2850323"/>
    <lineage>
        <taxon>Bacteria</taxon>
        <taxon>Bacillati</taxon>
        <taxon>Bacillota</taxon>
        <taxon>Clostridia</taxon>
        <taxon>Lachnospirales</taxon>
        <taxon>Lachnospiraceae</taxon>
        <taxon>Diplocloster</taxon>
    </lineage>
</organism>
<feature type="domain" description="Nitroreductase" evidence="3">
    <location>
        <begin position="7"/>
        <end position="59"/>
    </location>
</feature>
<proteinExistence type="inferred from homology"/>
<comment type="caution">
    <text evidence="4">The sequence shown here is derived from an EMBL/GenBank/DDBJ whole genome shotgun (WGS) entry which is preliminary data.</text>
</comment>
<sequence>MNTFDCIRSRRSIRQFKPDKIEHSLLEHIISIASYAPSWKNTQIARYIAIDDASILQTIASDHLPDFNSITVSSAPLLIALTFLKNRSGFERDGSFSTPKNGEWQMFDAGIAAQTFCLAAHEAGLGSVIMGVFDIEGISRLLHLPDTQELAALIAVGYPDEAPDAPRRKTTEQLLTYLQEENK</sequence>
<keyword evidence="2" id="KW-0560">Oxidoreductase</keyword>
<dbReference type="Gene3D" id="3.40.109.10">
    <property type="entry name" value="NADH Oxidase"/>
    <property type="match status" value="1"/>
</dbReference>
<dbReference type="RefSeq" id="WP_238722904.1">
    <property type="nucleotide sequence ID" value="NZ_JAHQCW010000044.1"/>
</dbReference>
<dbReference type="EMBL" id="JAHQCW010000044">
    <property type="protein sequence ID" value="MBU9738888.1"/>
    <property type="molecule type" value="Genomic_DNA"/>
</dbReference>
<gene>
    <name evidence="4" type="ORF">KTH89_20340</name>
</gene>
<dbReference type="AlphaFoldDB" id="A0A949NHV4"/>
<comment type="similarity">
    <text evidence="1">Belongs to the nitroreductase family.</text>
</comment>
<evidence type="ECO:0000313" key="5">
    <source>
        <dbReference type="Proteomes" id="UP000712157"/>
    </source>
</evidence>
<accession>A0A949NHV4</accession>
<dbReference type="PANTHER" id="PTHR43673:SF10">
    <property type="entry name" value="NADH DEHYDROGENASE_NAD(P)H NITROREDUCTASE XCC3605-RELATED"/>
    <property type="match status" value="1"/>
</dbReference>
<name>A0A949NHV4_9FIRM</name>
<dbReference type="InterPro" id="IPR029479">
    <property type="entry name" value="Nitroreductase"/>
</dbReference>
<keyword evidence="5" id="KW-1185">Reference proteome</keyword>
<dbReference type="PANTHER" id="PTHR43673">
    <property type="entry name" value="NAD(P)H NITROREDUCTASE YDGI-RELATED"/>
    <property type="match status" value="1"/>
</dbReference>
<dbReference type="Pfam" id="PF00881">
    <property type="entry name" value="Nitroreductase"/>
    <property type="match status" value="2"/>
</dbReference>
<dbReference type="GO" id="GO:0016491">
    <property type="term" value="F:oxidoreductase activity"/>
    <property type="evidence" value="ECO:0007669"/>
    <property type="project" value="UniProtKB-KW"/>
</dbReference>